<protein>
    <submittedName>
        <fullName evidence="2">GNAT family N-acetyltransferase</fullName>
    </submittedName>
</protein>
<keyword evidence="3" id="KW-1185">Reference proteome</keyword>
<evidence type="ECO:0000313" key="2">
    <source>
        <dbReference type="EMBL" id="MCA1855597.1"/>
    </source>
</evidence>
<proteinExistence type="predicted"/>
<comment type="caution">
    <text evidence="2">The sequence shown here is derived from an EMBL/GenBank/DDBJ whole genome shotgun (WGS) entry which is preliminary data.</text>
</comment>
<evidence type="ECO:0000259" key="1">
    <source>
        <dbReference type="Pfam" id="PF13480"/>
    </source>
</evidence>
<dbReference type="Pfam" id="PF13480">
    <property type="entry name" value="Acetyltransf_6"/>
    <property type="match status" value="1"/>
</dbReference>
<name>A0ABS7Y952_9BURK</name>
<sequence length="419" mass="45848">MRLPEKLKAFGVSCSDHLQERKRLRGPAGLCYAIADSIAMLDRQAWQGLADGAGFFLSAAYLEALEDALPANLSPRYALVYQGEGTQRVPLAAVYMQIAEIGLAQAWPPEGAQVAVQARGALDKLAQASTQRVLTCGNLLSFGQHGVAFAPGTDPALGWHGLAEVLYRVRQAEQLAGKTHFIMIKDLHAPFTAHAASLKKLSYRYVETEPNMVLELDPAWRCHADYLASLASKYRGAVRNAVFGKIDAAGCTVESLSGLGPHQERLWELYKAVQARAAFRPFELAPHYFPWLERVAGQAFRCTVIRQGECLLGFLVSVADGETAYAYHIGFDRDAAATLPLYLRLLHAGIADAIGMGCKRISFGRTALEPKAALGARPQAFGVMVRHRQPVLNKAIKHLLQGIEHEEPPARNPFRTRQA</sequence>
<organism evidence="2 3">
    <name type="scientific">Massilia hydrophila</name>
    <dbReference type="NCBI Taxonomy" id="3044279"/>
    <lineage>
        <taxon>Bacteria</taxon>
        <taxon>Pseudomonadati</taxon>
        <taxon>Pseudomonadota</taxon>
        <taxon>Betaproteobacteria</taxon>
        <taxon>Burkholderiales</taxon>
        <taxon>Oxalobacteraceae</taxon>
        <taxon>Telluria group</taxon>
        <taxon>Massilia</taxon>
    </lineage>
</organism>
<dbReference type="EMBL" id="JAHYBX010000001">
    <property type="protein sequence ID" value="MCA1855597.1"/>
    <property type="molecule type" value="Genomic_DNA"/>
</dbReference>
<dbReference type="Proteomes" id="UP001198602">
    <property type="component" value="Unassembled WGS sequence"/>
</dbReference>
<accession>A0ABS7Y952</accession>
<reference evidence="2 3" key="1">
    <citation type="submission" date="2021-07" db="EMBL/GenBank/DDBJ databases">
        <title>Characterization of Violacein-producing bacteria and related species.</title>
        <authorList>
            <person name="Wilson H.S."/>
            <person name="De Leon M.E."/>
        </authorList>
    </citation>
    <scope>NUCLEOTIDE SEQUENCE [LARGE SCALE GENOMIC DNA]</scope>
    <source>
        <strain evidence="2 3">HSC-2F05</strain>
    </source>
</reference>
<dbReference type="Gene3D" id="3.40.630.30">
    <property type="match status" value="1"/>
</dbReference>
<dbReference type="InterPro" id="IPR038740">
    <property type="entry name" value="BioF2-like_GNAT_dom"/>
</dbReference>
<dbReference type="RefSeq" id="WP_225237934.1">
    <property type="nucleotide sequence ID" value="NZ_JAHYBX010000001.1"/>
</dbReference>
<gene>
    <name evidence="2" type="ORF">LE190_06610</name>
</gene>
<feature type="domain" description="BioF2-like acetyltransferase" evidence="1">
    <location>
        <begin position="264"/>
        <end position="367"/>
    </location>
</feature>
<dbReference type="InterPro" id="IPR016181">
    <property type="entry name" value="Acyl_CoA_acyltransferase"/>
</dbReference>
<dbReference type="SUPFAM" id="SSF55729">
    <property type="entry name" value="Acyl-CoA N-acyltransferases (Nat)"/>
    <property type="match status" value="1"/>
</dbReference>
<evidence type="ECO:0000313" key="3">
    <source>
        <dbReference type="Proteomes" id="UP001198602"/>
    </source>
</evidence>